<name>A0A8H7RWY0_9FUNG</name>
<dbReference type="AlphaFoldDB" id="A0A8H7RWY0"/>
<keyword evidence="5" id="KW-1185">Reference proteome</keyword>
<protein>
    <recommendedName>
        <fullName evidence="3">N-terminal Ras-GEF domain-containing protein</fullName>
    </recommendedName>
</protein>
<reference evidence="4 5" key="1">
    <citation type="submission" date="2020-12" db="EMBL/GenBank/DDBJ databases">
        <title>Metabolic potential, ecology and presence of endohyphal bacteria is reflected in genomic diversity of Mucoromycotina.</title>
        <authorList>
            <person name="Muszewska A."/>
            <person name="Okrasinska A."/>
            <person name="Steczkiewicz K."/>
            <person name="Drgas O."/>
            <person name="Orlowska M."/>
            <person name="Perlinska-Lenart U."/>
            <person name="Aleksandrzak-Piekarczyk T."/>
            <person name="Szatraj K."/>
            <person name="Zielenkiewicz U."/>
            <person name="Pilsyk S."/>
            <person name="Malc E."/>
            <person name="Mieczkowski P."/>
            <person name="Kruszewska J.S."/>
            <person name="Biernat P."/>
            <person name="Pawlowska J."/>
        </authorList>
    </citation>
    <scope>NUCLEOTIDE SEQUENCE [LARGE SCALE GENOMIC DNA]</scope>
    <source>
        <strain evidence="4 5">CBS 142.35</strain>
    </source>
</reference>
<dbReference type="PROSITE" id="PS50212">
    <property type="entry name" value="RASGEF_NTER"/>
    <property type="match status" value="1"/>
</dbReference>
<feature type="domain" description="N-terminal Ras-GEF" evidence="3">
    <location>
        <begin position="62"/>
        <end position="128"/>
    </location>
</feature>
<feature type="region of interest" description="Disordered" evidence="2">
    <location>
        <begin position="21"/>
        <end position="40"/>
    </location>
</feature>
<sequence length="128" mass="15130">SEELGWVGVEDKNQHYSDEQLDGEALKQLEEAPPSPPIENDPHVFDLLEHNSTTRFITFSKRDEKLSSATVEKLVAKLTKEMDSEFLMDFFLTYRQFLSPIRLCKLLILRFRWALMEDTDERRLVRIR</sequence>
<gene>
    <name evidence="4" type="ORF">INT45_010280</name>
</gene>
<proteinExistence type="predicted"/>
<organism evidence="4 5">
    <name type="scientific">Circinella minor</name>
    <dbReference type="NCBI Taxonomy" id="1195481"/>
    <lineage>
        <taxon>Eukaryota</taxon>
        <taxon>Fungi</taxon>
        <taxon>Fungi incertae sedis</taxon>
        <taxon>Mucoromycota</taxon>
        <taxon>Mucoromycotina</taxon>
        <taxon>Mucoromycetes</taxon>
        <taxon>Mucorales</taxon>
        <taxon>Lichtheimiaceae</taxon>
        <taxon>Circinella</taxon>
    </lineage>
</organism>
<evidence type="ECO:0000259" key="3">
    <source>
        <dbReference type="PROSITE" id="PS50212"/>
    </source>
</evidence>
<evidence type="ECO:0000256" key="1">
    <source>
        <dbReference type="PROSITE-ProRule" id="PRU00135"/>
    </source>
</evidence>
<evidence type="ECO:0000313" key="4">
    <source>
        <dbReference type="EMBL" id="KAG2217348.1"/>
    </source>
</evidence>
<dbReference type="Pfam" id="PF00618">
    <property type="entry name" value="RasGEF_N"/>
    <property type="match status" value="1"/>
</dbReference>
<accession>A0A8H7RWY0</accession>
<dbReference type="InterPro" id="IPR000651">
    <property type="entry name" value="Ras-like_Gua-exchang_fac_N"/>
</dbReference>
<dbReference type="GO" id="GO:0005085">
    <property type="term" value="F:guanyl-nucleotide exchange factor activity"/>
    <property type="evidence" value="ECO:0007669"/>
    <property type="project" value="UniProtKB-KW"/>
</dbReference>
<dbReference type="SUPFAM" id="SSF48366">
    <property type="entry name" value="Ras GEF"/>
    <property type="match status" value="1"/>
</dbReference>
<dbReference type="EMBL" id="JAEPRB010000305">
    <property type="protein sequence ID" value="KAG2217348.1"/>
    <property type="molecule type" value="Genomic_DNA"/>
</dbReference>
<feature type="non-terminal residue" evidence="4">
    <location>
        <position position="1"/>
    </location>
</feature>
<feature type="compositionally biased region" description="Basic and acidic residues" evidence="2">
    <location>
        <begin position="21"/>
        <end position="30"/>
    </location>
</feature>
<evidence type="ECO:0000256" key="2">
    <source>
        <dbReference type="SAM" id="MobiDB-lite"/>
    </source>
</evidence>
<evidence type="ECO:0000313" key="5">
    <source>
        <dbReference type="Proteomes" id="UP000646827"/>
    </source>
</evidence>
<keyword evidence="1" id="KW-0344">Guanine-nucleotide releasing factor</keyword>
<dbReference type="Gene3D" id="1.20.870.10">
    <property type="entry name" value="Son of sevenless (SoS) protein Chain: S domain 1"/>
    <property type="match status" value="1"/>
</dbReference>
<dbReference type="Proteomes" id="UP000646827">
    <property type="component" value="Unassembled WGS sequence"/>
</dbReference>
<comment type="caution">
    <text evidence="4">The sequence shown here is derived from an EMBL/GenBank/DDBJ whole genome shotgun (WGS) entry which is preliminary data.</text>
</comment>
<dbReference type="OrthoDB" id="10254377at2759"/>
<dbReference type="InterPro" id="IPR023578">
    <property type="entry name" value="Ras_GEF_dom_sf"/>
</dbReference>